<keyword evidence="3" id="KW-1185">Reference proteome</keyword>
<evidence type="ECO:0000313" key="2">
    <source>
        <dbReference type="EMBL" id="KAH0562488.1"/>
    </source>
</evidence>
<dbReference type="Pfam" id="PF08228">
    <property type="entry name" value="RNase_P_pop3"/>
    <property type="match status" value="1"/>
</dbReference>
<dbReference type="GO" id="GO:0004526">
    <property type="term" value="F:ribonuclease P activity"/>
    <property type="evidence" value="ECO:0007669"/>
    <property type="project" value="TreeGrafter"/>
</dbReference>
<evidence type="ECO:0000313" key="3">
    <source>
        <dbReference type="Proteomes" id="UP000750711"/>
    </source>
</evidence>
<feature type="region of interest" description="Disordered" evidence="1">
    <location>
        <begin position="250"/>
        <end position="275"/>
    </location>
</feature>
<dbReference type="PANTHER" id="PTHR28272:SF1">
    <property type="entry name" value="RIBONUCLEASES P_MRP PROTEIN SUBUNIT POP3"/>
    <property type="match status" value="1"/>
</dbReference>
<name>A0A9P8RRR3_9PEZI</name>
<dbReference type="GO" id="GO:0034965">
    <property type="term" value="P:intronic box C/D snoRNA processing"/>
    <property type="evidence" value="ECO:0007669"/>
    <property type="project" value="TreeGrafter"/>
</dbReference>
<dbReference type="GO" id="GO:0000171">
    <property type="term" value="F:ribonuclease MRP activity"/>
    <property type="evidence" value="ECO:0007669"/>
    <property type="project" value="TreeGrafter"/>
</dbReference>
<dbReference type="GO" id="GO:0006364">
    <property type="term" value="P:rRNA processing"/>
    <property type="evidence" value="ECO:0007669"/>
    <property type="project" value="InterPro"/>
</dbReference>
<dbReference type="GO" id="GO:0005655">
    <property type="term" value="C:nucleolar ribonuclease P complex"/>
    <property type="evidence" value="ECO:0007669"/>
    <property type="project" value="TreeGrafter"/>
</dbReference>
<dbReference type="GO" id="GO:0005829">
    <property type="term" value="C:cytosol"/>
    <property type="evidence" value="ECO:0007669"/>
    <property type="project" value="TreeGrafter"/>
</dbReference>
<feature type="region of interest" description="Disordered" evidence="1">
    <location>
        <begin position="114"/>
        <end position="134"/>
    </location>
</feature>
<protein>
    <submittedName>
        <fullName evidence="2">Uncharacterized protein</fullName>
    </submittedName>
</protein>
<dbReference type="GO" id="GO:0000172">
    <property type="term" value="C:ribonuclease MRP complex"/>
    <property type="evidence" value="ECO:0007669"/>
    <property type="project" value="TreeGrafter"/>
</dbReference>
<feature type="compositionally biased region" description="Basic residues" evidence="1">
    <location>
        <begin position="259"/>
        <end position="275"/>
    </location>
</feature>
<dbReference type="AlphaFoldDB" id="A0A9P8RRR3"/>
<gene>
    <name evidence="2" type="ORF">GP486_002825</name>
</gene>
<organism evidence="2 3">
    <name type="scientific">Trichoglossum hirsutum</name>
    <dbReference type="NCBI Taxonomy" id="265104"/>
    <lineage>
        <taxon>Eukaryota</taxon>
        <taxon>Fungi</taxon>
        <taxon>Dikarya</taxon>
        <taxon>Ascomycota</taxon>
        <taxon>Pezizomycotina</taxon>
        <taxon>Geoglossomycetes</taxon>
        <taxon>Geoglossales</taxon>
        <taxon>Geoglossaceae</taxon>
        <taxon>Trichoglossum</taxon>
    </lineage>
</organism>
<dbReference type="PANTHER" id="PTHR28272">
    <property type="entry name" value="RIBONUCLEASES P/MRP PROTEIN SUBUNIT POP3"/>
    <property type="match status" value="1"/>
</dbReference>
<dbReference type="Proteomes" id="UP000750711">
    <property type="component" value="Unassembled WGS sequence"/>
</dbReference>
<comment type="caution">
    <text evidence="2">The sequence shown here is derived from an EMBL/GenBank/DDBJ whole genome shotgun (WGS) entry which is preliminary data.</text>
</comment>
<dbReference type="InterPro" id="IPR013241">
    <property type="entry name" value="RNase_P_Pop3"/>
</dbReference>
<evidence type="ECO:0000256" key="1">
    <source>
        <dbReference type="SAM" id="MobiDB-lite"/>
    </source>
</evidence>
<feature type="region of interest" description="Disordered" evidence="1">
    <location>
        <begin position="25"/>
        <end position="57"/>
    </location>
</feature>
<dbReference type="EMBL" id="JAGHQM010000341">
    <property type="protein sequence ID" value="KAH0562488.1"/>
    <property type="molecule type" value="Genomic_DNA"/>
</dbReference>
<dbReference type="GO" id="GO:0008033">
    <property type="term" value="P:tRNA processing"/>
    <property type="evidence" value="ECO:0007669"/>
    <property type="project" value="InterPro"/>
</dbReference>
<proteinExistence type="predicted"/>
<accession>A0A9P8RRR3</accession>
<sequence length="275" mass="29654">MLPLYDIPLNSLFLTSILSPIGRHRSSQIVPSNGKRSRKRKRKEAQSADPTSDILPSITSLPQQAGIDYLPPQPEISSYLTIGLNSTTRVLELLAQKSIPESLSLRRRLLSAPRATATKSETYGASTEEKPGASGELTQKPLVAVFVARSTQPALLHAHLPLLTATASLSRPKKPPIALVTLPKGAEVRLTSALGLPRVSVVGLSEGAPGSAALVEFVRENVKPVDVEWLVGEGNEWRGTEIRALKTTIGGRGNDKSARKASRKKVTKMRMKPVI</sequence>
<reference evidence="2" key="1">
    <citation type="submission" date="2021-03" db="EMBL/GenBank/DDBJ databases">
        <title>Comparative genomics and phylogenomic investigation of the class Geoglossomycetes provide insights into ecological specialization and systematics.</title>
        <authorList>
            <person name="Melie T."/>
            <person name="Pirro S."/>
            <person name="Miller A.N."/>
            <person name="Quandt A."/>
        </authorList>
    </citation>
    <scope>NUCLEOTIDE SEQUENCE</scope>
    <source>
        <strain evidence="2">CAQ_001_2017</strain>
    </source>
</reference>